<organism evidence="6">
    <name type="scientific">freshwater metagenome</name>
    <dbReference type="NCBI Taxonomy" id="449393"/>
    <lineage>
        <taxon>unclassified sequences</taxon>
        <taxon>metagenomes</taxon>
        <taxon>ecological metagenomes</taxon>
    </lineage>
</organism>
<dbReference type="PANTHER" id="PTHR43734:SF1">
    <property type="entry name" value="PHYTOENE DESATURASE"/>
    <property type="match status" value="1"/>
</dbReference>
<dbReference type="Gene3D" id="3.50.50.60">
    <property type="entry name" value="FAD/NAD(P)-binding domain"/>
    <property type="match status" value="2"/>
</dbReference>
<dbReference type="GO" id="GO:0016117">
    <property type="term" value="P:carotenoid biosynthetic process"/>
    <property type="evidence" value="ECO:0007669"/>
    <property type="project" value="UniProtKB-KW"/>
</dbReference>
<dbReference type="InterPro" id="IPR002937">
    <property type="entry name" value="Amino_oxidase"/>
</dbReference>
<feature type="domain" description="Amine oxidase" evidence="5">
    <location>
        <begin position="10"/>
        <end position="295"/>
    </location>
</feature>
<dbReference type="PANTHER" id="PTHR43734">
    <property type="entry name" value="PHYTOENE DESATURASE"/>
    <property type="match status" value="1"/>
</dbReference>
<evidence type="ECO:0000259" key="5">
    <source>
        <dbReference type="Pfam" id="PF01593"/>
    </source>
</evidence>
<dbReference type="Pfam" id="PF01593">
    <property type="entry name" value="Amino_oxidase"/>
    <property type="match status" value="1"/>
</dbReference>
<dbReference type="InterPro" id="IPR014105">
    <property type="entry name" value="Carotenoid/retinoid_OxRdtase"/>
</dbReference>
<dbReference type="AlphaFoldDB" id="A0A6J6CSE8"/>
<feature type="compositionally biased region" description="Basic residues" evidence="4">
    <location>
        <begin position="492"/>
        <end position="503"/>
    </location>
</feature>
<protein>
    <submittedName>
        <fullName evidence="6">Unannotated protein</fullName>
    </submittedName>
</protein>
<dbReference type="GO" id="GO:0016491">
    <property type="term" value="F:oxidoreductase activity"/>
    <property type="evidence" value="ECO:0007669"/>
    <property type="project" value="UniProtKB-KW"/>
</dbReference>
<gene>
    <name evidence="6" type="ORF">UFOPK1358_01750</name>
</gene>
<proteinExistence type="predicted"/>
<keyword evidence="2" id="KW-0125">Carotenoid biosynthesis</keyword>
<evidence type="ECO:0000256" key="2">
    <source>
        <dbReference type="ARBA" id="ARBA00022746"/>
    </source>
</evidence>
<dbReference type="NCBIfam" id="TIGR02734">
    <property type="entry name" value="crtI_fam"/>
    <property type="match status" value="1"/>
</dbReference>
<feature type="region of interest" description="Disordered" evidence="4">
    <location>
        <begin position="484"/>
        <end position="503"/>
    </location>
</feature>
<evidence type="ECO:0000313" key="6">
    <source>
        <dbReference type="EMBL" id="CAB4553093.1"/>
    </source>
</evidence>
<dbReference type="EMBL" id="CAEZSF010000224">
    <property type="protein sequence ID" value="CAB4553093.1"/>
    <property type="molecule type" value="Genomic_DNA"/>
</dbReference>
<comment type="pathway">
    <text evidence="1">Carotenoid biosynthesis.</text>
</comment>
<evidence type="ECO:0000256" key="1">
    <source>
        <dbReference type="ARBA" id="ARBA00004829"/>
    </source>
</evidence>
<reference evidence="6" key="1">
    <citation type="submission" date="2020-05" db="EMBL/GenBank/DDBJ databases">
        <authorList>
            <person name="Chiriac C."/>
            <person name="Salcher M."/>
            <person name="Ghai R."/>
            <person name="Kavagutti S V."/>
        </authorList>
    </citation>
    <scope>NUCLEOTIDE SEQUENCE</scope>
</reference>
<keyword evidence="3" id="KW-0560">Oxidoreductase</keyword>
<dbReference type="SUPFAM" id="SSF51905">
    <property type="entry name" value="FAD/NAD(P)-binding domain"/>
    <property type="match status" value="1"/>
</dbReference>
<name>A0A6J6CSE8_9ZZZZ</name>
<dbReference type="InterPro" id="IPR036188">
    <property type="entry name" value="FAD/NAD-bd_sf"/>
</dbReference>
<dbReference type="PROSITE" id="PS51257">
    <property type="entry name" value="PROKAR_LIPOPROTEIN"/>
    <property type="match status" value="1"/>
</dbReference>
<evidence type="ECO:0000256" key="3">
    <source>
        <dbReference type="ARBA" id="ARBA00023002"/>
    </source>
</evidence>
<evidence type="ECO:0000256" key="4">
    <source>
        <dbReference type="SAM" id="MobiDB-lite"/>
    </source>
</evidence>
<dbReference type="PRINTS" id="PR00419">
    <property type="entry name" value="ADXRDTASE"/>
</dbReference>
<sequence length="503" mass="53984">MKVVIVGAGLGGLAAACHLVGNGHDVTVVERDPAPGGRAGRWESNGYSFDTGPTVFTMVDFLERTFNAAGASLEDYVTFDRLDPGYRACYADGSELFVRAGREAMTEEIRNVCGAHDAAAFGPFCDWLSELNRVEVPNFIDRNFNTPFDLASSPKAAIELLRLGGFGKLEAKVKSFFDDDRLHRLFSFQALYAGLSPFDALALYGVITYMDTVAGVWAPQGGIHAVATGLAKAAEKGGAQFHYGDPVIRIERRPSSGAVSGVRTAGGQKFDADVVVANPDVPAVYRELLSATPPLRARTGTYSPSCLLWLVGVKGDMPERAVHHNIHFSKEWTVSFDELLKKGTMMTDPSILVSAPSVTDPSCAPKGCNTLYVLEPVPNLDGKVDWATERIPARDRLAARVSSLGYPEVIECEQLTDPLDWDALGMERGTPFAMAHKFARTGPFRAPNIDRKIPGLVLVGSGTVPGVGVPMVLVSGRLAAERAEAMAGPGHGRSRGMSRSAKR</sequence>
<accession>A0A6J6CSE8</accession>